<organism evidence="1 2">
    <name type="scientific">Candidatus Woesebacteria bacterium GW2011_GWB1_39_10</name>
    <dbReference type="NCBI Taxonomy" id="1618572"/>
    <lineage>
        <taxon>Bacteria</taxon>
        <taxon>Candidatus Woeseibacteriota</taxon>
    </lineage>
</organism>
<dbReference type="STRING" id="1618572.UT17_C0001G0121"/>
<dbReference type="EMBL" id="LBVU01000001">
    <property type="protein sequence ID" value="KKQ92742.1"/>
    <property type="molecule type" value="Genomic_DNA"/>
</dbReference>
<reference evidence="1 2" key="1">
    <citation type="journal article" date="2015" name="Nature">
        <title>rRNA introns, odd ribosomes, and small enigmatic genomes across a large radiation of phyla.</title>
        <authorList>
            <person name="Brown C.T."/>
            <person name="Hug L.A."/>
            <person name="Thomas B.C."/>
            <person name="Sharon I."/>
            <person name="Castelle C.J."/>
            <person name="Singh A."/>
            <person name="Wilkins M.J."/>
            <person name="Williams K.H."/>
            <person name="Banfield J.F."/>
        </authorList>
    </citation>
    <scope>NUCLEOTIDE SEQUENCE [LARGE SCALE GENOMIC DNA]</scope>
</reference>
<name>A0A0G0LNU4_9BACT</name>
<proteinExistence type="predicted"/>
<evidence type="ECO:0008006" key="3">
    <source>
        <dbReference type="Google" id="ProtNLM"/>
    </source>
</evidence>
<evidence type="ECO:0000313" key="2">
    <source>
        <dbReference type="Proteomes" id="UP000034774"/>
    </source>
</evidence>
<comment type="caution">
    <text evidence="1">The sequence shown here is derived from an EMBL/GenBank/DDBJ whole genome shotgun (WGS) entry which is preliminary data.</text>
</comment>
<gene>
    <name evidence="1" type="ORF">UT17_C0001G0121</name>
</gene>
<evidence type="ECO:0000313" key="1">
    <source>
        <dbReference type="EMBL" id="KKQ92742.1"/>
    </source>
</evidence>
<sequence length="135" mass="14222">MIKINSKPKIYEGGQALLMLLFFVLVGITVATAATFAVAANSEAATTQSEGIIAKEMADSGIEVAMLGILRDNDNYTGETITDLNGGTTVVTVTGGSIKTIDSIATNGSFVKKVEVIVTYSNNVLGIPTYWKEIN</sequence>
<dbReference type="AlphaFoldDB" id="A0A0G0LNU4"/>
<protein>
    <recommendedName>
        <fullName evidence="3">Type 4 fimbrial biogenesis protein PilX N-terminal domain-containing protein</fullName>
    </recommendedName>
</protein>
<accession>A0A0G0LNU4</accession>
<dbReference type="Proteomes" id="UP000034774">
    <property type="component" value="Unassembled WGS sequence"/>
</dbReference>